<dbReference type="Pfam" id="PF02223">
    <property type="entry name" value="Thymidylate_kin"/>
    <property type="match status" value="1"/>
</dbReference>
<keyword evidence="7 12" id="KW-0418">Kinase</keyword>
<protein>
    <recommendedName>
        <fullName evidence="3 12">Thymidylate kinase</fullName>
        <ecNumber evidence="2 12">2.7.4.9</ecNumber>
    </recommendedName>
    <alternativeName>
        <fullName evidence="9 12">dTMP kinase</fullName>
    </alternativeName>
</protein>
<evidence type="ECO:0000313" key="15">
    <source>
        <dbReference type="Proteomes" id="UP000676194"/>
    </source>
</evidence>
<dbReference type="EMBL" id="CP074694">
    <property type="protein sequence ID" value="QVL34415.1"/>
    <property type="molecule type" value="Genomic_DNA"/>
</dbReference>
<name>A0A8E6BCK6_9BACT</name>
<comment type="function">
    <text evidence="11 12">Phosphorylation of dTMP to form dTDP in both de novo and salvage pathways of dTTP synthesis.</text>
</comment>
<dbReference type="GO" id="GO:0005524">
    <property type="term" value="F:ATP binding"/>
    <property type="evidence" value="ECO:0007669"/>
    <property type="project" value="UniProtKB-UniRule"/>
</dbReference>
<dbReference type="GO" id="GO:0004798">
    <property type="term" value="F:dTMP kinase activity"/>
    <property type="evidence" value="ECO:0007669"/>
    <property type="project" value="UniProtKB-UniRule"/>
</dbReference>
<dbReference type="SUPFAM" id="SSF52540">
    <property type="entry name" value="P-loop containing nucleoside triphosphate hydrolases"/>
    <property type="match status" value="1"/>
</dbReference>
<reference evidence="14" key="1">
    <citation type="submission" date="2021-05" db="EMBL/GenBank/DDBJ databases">
        <title>Complete genome sequence of the cellulolytic planctomycete Telmatocola sphagniphila SP2T and characterization of the first cellulase from planctomycetes.</title>
        <authorList>
            <person name="Rakitin A.L."/>
            <person name="Beletsky A.V."/>
            <person name="Naumoff D.G."/>
            <person name="Kulichevskaya I.S."/>
            <person name="Mardanov A.V."/>
            <person name="Ravin N.V."/>
            <person name="Dedysh S.N."/>
        </authorList>
    </citation>
    <scope>NUCLEOTIDE SEQUENCE</scope>
    <source>
        <strain evidence="14">SP2T</strain>
    </source>
</reference>
<sequence length="216" mass="24007">MSLPAFISLDGIDGTGKTTQCQLLKEWLEQASVPFTHCVDPGGTDLGAKLRQILLDNKSTLSFRSEALLFMASRAQLVEEKIKPALKAGQIVLTDRYLLANLVYQGHAGGLPLSELKNIGQFCTEGILPGRVFILDMPIEEAITRRGRSADRMEARSLEYQQKVREGFLKEAALEPDKYFVVDARSDVASIQKKIRSETLKFLHSLHLPGLEKLIP</sequence>
<comment type="catalytic activity">
    <reaction evidence="10 12">
        <text>dTMP + ATP = dTDP + ADP</text>
        <dbReference type="Rhea" id="RHEA:13517"/>
        <dbReference type="ChEBI" id="CHEBI:30616"/>
        <dbReference type="ChEBI" id="CHEBI:58369"/>
        <dbReference type="ChEBI" id="CHEBI:63528"/>
        <dbReference type="ChEBI" id="CHEBI:456216"/>
        <dbReference type="EC" id="2.7.4.9"/>
    </reaction>
</comment>
<evidence type="ECO:0000256" key="10">
    <source>
        <dbReference type="ARBA" id="ARBA00048743"/>
    </source>
</evidence>
<keyword evidence="5 12" id="KW-0545">Nucleotide biosynthesis</keyword>
<evidence type="ECO:0000256" key="9">
    <source>
        <dbReference type="ARBA" id="ARBA00029962"/>
    </source>
</evidence>
<evidence type="ECO:0000313" key="14">
    <source>
        <dbReference type="EMBL" id="QVL34415.1"/>
    </source>
</evidence>
<dbReference type="AlphaFoldDB" id="A0A8E6BCK6"/>
<dbReference type="GO" id="GO:0006233">
    <property type="term" value="P:dTDP biosynthetic process"/>
    <property type="evidence" value="ECO:0007669"/>
    <property type="project" value="InterPro"/>
</dbReference>
<evidence type="ECO:0000256" key="6">
    <source>
        <dbReference type="ARBA" id="ARBA00022741"/>
    </source>
</evidence>
<dbReference type="KEGG" id="tsph:KIH39_11060"/>
<dbReference type="RefSeq" id="WP_213499385.1">
    <property type="nucleotide sequence ID" value="NZ_CP074694.1"/>
</dbReference>
<dbReference type="PANTHER" id="PTHR10344:SF4">
    <property type="entry name" value="UMP-CMP KINASE 2, MITOCHONDRIAL"/>
    <property type="match status" value="1"/>
</dbReference>
<feature type="domain" description="Thymidylate kinase-like" evidence="13">
    <location>
        <begin position="9"/>
        <end position="195"/>
    </location>
</feature>
<keyword evidence="4 12" id="KW-0808">Transferase</keyword>
<dbReference type="EC" id="2.7.4.9" evidence="2 12"/>
<evidence type="ECO:0000256" key="8">
    <source>
        <dbReference type="ARBA" id="ARBA00022840"/>
    </source>
</evidence>
<dbReference type="FunFam" id="3.40.50.300:FF:000225">
    <property type="entry name" value="Thymidylate kinase"/>
    <property type="match status" value="1"/>
</dbReference>
<proteinExistence type="inferred from homology"/>
<keyword evidence="15" id="KW-1185">Reference proteome</keyword>
<dbReference type="InterPro" id="IPR039430">
    <property type="entry name" value="Thymidylate_kin-like_dom"/>
</dbReference>
<organism evidence="14 15">
    <name type="scientific">Telmatocola sphagniphila</name>
    <dbReference type="NCBI Taxonomy" id="1123043"/>
    <lineage>
        <taxon>Bacteria</taxon>
        <taxon>Pseudomonadati</taxon>
        <taxon>Planctomycetota</taxon>
        <taxon>Planctomycetia</taxon>
        <taxon>Gemmatales</taxon>
        <taxon>Gemmataceae</taxon>
    </lineage>
</organism>
<feature type="binding site" evidence="12">
    <location>
        <begin position="11"/>
        <end position="18"/>
    </location>
    <ligand>
        <name>ATP</name>
        <dbReference type="ChEBI" id="CHEBI:30616"/>
    </ligand>
</feature>
<dbReference type="CDD" id="cd01672">
    <property type="entry name" value="TMPK"/>
    <property type="match status" value="1"/>
</dbReference>
<dbReference type="GO" id="GO:0005829">
    <property type="term" value="C:cytosol"/>
    <property type="evidence" value="ECO:0007669"/>
    <property type="project" value="TreeGrafter"/>
</dbReference>
<evidence type="ECO:0000256" key="4">
    <source>
        <dbReference type="ARBA" id="ARBA00022679"/>
    </source>
</evidence>
<evidence type="ECO:0000256" key="11">
    <source>
        <dbReference type="ARBA" id="ARBA00057735"/>
    </source>
</evidence>
<dbReference type="InterPro" id="IPR027417">
    <property type="entry name" value="P-loop_NTPase"/>
</dbReference>
<evidence type="ECO:0000256" key="12">
    <source>
        <dbReference type="HAMAP-Rule" id="MF_00165"/>
    </source>
</evidence>
<dbReference type="NCBIfam" id="TIGR00041">
    <property type="entry name" value="DTMP_kinase"/>
    <property type="match status" value="1"/>
</dbReference>
<dbReference type="GO" id="GO:0006227">
    <property type="term" value="P:dUDP biosynthetic process"/>
    <property type="evidence" value="ECO:0007669"/>
    <property type="project" value="TreeGrafter"/>
</dbReference>
<dbReference type="Gene3D" id="3.40.50.300">
    <property type="entry name" value="P-loop containing nucleotide triphosphate hydrolases"/>
    <property type="match status" value="1"/>
</dbReference>
<keyword evidence="8 12" id="KW-0067">ATP-binding</keyword>
<dbReference type="InterPro" id="IPR018094">
    <property type="entry name" value="Thymidylate_kinase"/>
</dbReference>
<dbReference type="Proteomes" id="UP000676194">
    <property type="component" value="Chromosome"/>
</dbReference>
<evidence type="ECO:0000256" key="5">
    <source>
        <dbReference type="ARBA" id="ARBA00022727"/>
    </source>
</evidence>
<accession>A0A8E6BCK6</accession>
<evidence type="ECO:0000256" key="7">
    <source>
        <dbReference type="ARBA" id="ARBA00022777"/>
    </source>
</evidence>
<keyword evidence="6 12" id="KW-0547">Nucleotide-binding</keyword>
<dbReference type="GO" id="GO:0006235">
    <property type="term" value="P:dTTP biosynthetic process"/>
    <property type="evidence" value="ECO:0007669"/>
    <property type="project" value="UniProtKB-UniRule"/>
</dbReference>
<evidence type="ECO:0000256" key="1">
    <source>
        <dbReference type="ARBA" id="ARBA00009776"/>
    </source>
</evidence>
<comment type="similarity">
    <text evidence="1 12">Belongs to the thymidylate kinase family.</text>
</comment>
<gene>
    <name evidence="12 14" type="primary">tmk</name>
    <name evidence="14" type="ORF">KIH39_11060</name>
</gene>
<dbReference type="HAMAP" id="MF_00165">
    <property type="entry name" value="Thymidylate_kinase"/>
    <property type="match status" value="1"/>
</dbReference>
<evidence type="ECO:0000256" key="2">
    <source>
        <dbReference type="ARBA" id="ARBA00012980"/>
    </source>
</evidence>
<evidence type="ECO:0000259" key="13">
    <source>
        <dbReference type="Pfam" id="PF02223"/>
    </source>
</evidence>
<evidence type="ECO:0000256" key="3">
    <source>
        <dbReference type="ARBA" id="ARBA00017144"/>
    </source>
</evidence>
<dbReference type="PANTHER" id="PTHR10344">
    <property type="entry name" value="THYMIDYLATE KINASE"/>
    <property type="match status" value="1"/>
</dbReference>